<dbReference type="EMBL" id="JI181028">
    <property type="protein sequence ID" value="ADY48553.1"/>
    <property type="molecule type" value="mRNA"/>
</dbReference>
<keyword evidence="2" id="KW-0722">Serine protease inhibitor</keyword>
<dbReference type="GO" id="GO:0004867">
    <property type="term" value="F:serine-type endopeptidase inhibitor activity"/>
    <property type="evidence" value="ECO:0007669"/>
    <property type="project" value="UniProtKB-KW"/>
</dbReference>
<keyword evidence="3" id="KW-1015">Disulfide bond</keyword>
<dbReference type="InterPro" id="IPR051368">
    <property type="entry name" value="SerProtInhib-TIL_Domain"/>
</dbReference>
<reference evidence="5" key="1">
    <citation type="journal article" date="2011" name="Genome Res.">
        <title>Deep small RNA sequencing from the nematode Ascaris reveals conservation, functional diversification, and novel developmental profiles.</title>
        <authorList>
            <person name="Wang J."/>
            <person name="Czech B."/>
            <person name="Crunk A."/>
            <person name="Wallace A."/>
            <person name="Mitreva M."/>
            <person name="Hannon G.J."/>
            <person name="Davis R.E."/>
        </authorList>
    </citation>
    <scope>NUCLEOTIDE SEQUENCE</scope>
</reference>
<dbReference type="InterPro" id="IPR002919">
    <property type="entry name" value="TIL_dom"/>
</dbReference>
<keyword evidence="1" id="KW-0646">Protease inhibitor</keyword>
<evidence type="ECO:0000313" key="5">
    <source>
        <dbReference type="EMBL" id="ADY48553.1"/>
    </source>
</evidence>
<feature type="domain" description="TIL" evidence="4">
    <location>
        <begin position="10"/>
        <end position="65"/>
    </location>
</feature>
<evidence type="ECO:0000256" key="3">
    <source>
        <dbReference type="ARBA" id="ARBA00023157"/>
    </source>
</evidence>
<protein>
    <submittedName>
        <fullName evidence="5">Chymotrypsin/elastase isoinhibitor 1</fullName>
    </submittedName>
</protein>
<dbReference type="AlphaFoldDB" id="F1LEJ9"/>
<dbReference type="PANTHER" id="PTHR23259:SF82">
    <property type="entry name" value="SERINE PROTEASE INHIBITOR 1 PROTEIN"/>
    <property type="match status" value="1"/>
</dbReference>
<dbReference type="Pfam" id="PF01826">
    <property type="entry name" value="TIL"/>
    <property type="match status" value="2"/>
</dbReference>
<dbReference type="SUPFAM" id="SSF57567">
    <property type="entry name" value="Serine protease inhibitors"/>
    <property type="match status" value="2"/>
</dbReference>
<evidence type="ECO:0000256" key="2">
    <source>
        <dbReference type="ARBA" id="ARBA00022900"/>
    </source>
</evidence>
<name>F1LEJ9_ASCSU</name>
<proteinExistence type="evidence at transcript level"/>
<accession>F1LEJ9</accession>
<dbReference type="InterPro" id="IPR036084">
    <property type="entry name" value="Ser_inhib-like_sf"/>
</dbReference>
<organism evidence="5">
    <name type="scientific">Ascaris suum</name>
    <name type="common">Pig roundworm</name>
    <name type="synonym">Ascaris lumbricoides</name>
    <dbReference type="NCBI Taxonomy" id="6253"/>
    <lineage>
        <taxon>Eukaryota</taxon>
        <taxon>Metazoa</taxon>
        <taxon>Ecdysozoa</taxon>
        <taxon>Nematoda</taxon>
        <taxon>Chromadorea</taxon>
        <taxon>Rhabditida</taxon>
        <taxon>Spirurina</taxon>
        <taxon>Ascaridomorpha</taxon>
        <taxon>Ascaridoidea</taxon>
        <taxon>Ascarididae</taxon>
        <taxon>Ascaris</taxon>
    </lineage>
</organism>
<dbReference type="Gene3D" id="2.10.25.10">
    <property type="entry name" value="Laminin"/>
    <property type="match status" value="3"/>
</dbReference>
<dbReference type="PANTHER" id="PTHR23259">
    <property type="entry name" value="RIDDLE"/>
    <property type="match status" value="1"/>
</dbReference>
<dbReference type="CDD" id="cd19941">
    <property type="entry name" value="TIL"/>
    <property type="match status" value="2"/>
</dbReference>
<evidence type="ECO:0000259" key="4">
    <source>
        <dbReference type="Pfam" id="PF01826"/>
    </source>
</evidence>
<feature type="domain" description="TIL" evidence="4">
    <location>
        <begin position="126"/>
        <end position="180"/>
    </location>
</feature>
<sequence length="182" mass="20270">MDTSAGQESCGPNEVWTECTGCEMKCGDPENTPCPLMCRRPSCECSPGRGMRRTNDGKCIPASQCPQHRAKREEHSCKENTPCPLMCRRPSCECSPGRGMRRTNDGKCIPASQCPQHREKREEHSCKENEQWTRCRGCEGTCAQRFVPCTRNCRPPGCECLAGAGFVRDAQGKCIKFDDCPK</sequence>
<evidence type="ECO:0000256" key="1">
    <source>
        <dbReference type="ARBA" id="ARBA00022690"/>
    </source>
</evidence>